<dbReference type="InterPro" id="IPR022761">
    <property type="entry name" value="Fumarate_lyase_N"/>
</dbReference>
<protein>
    <recommendedName>
        <fullName evidence="3 5">Argininosuccinate lyase</fullName>
        <shortName evidence="5">ASAL</shortName>
        <ecNumber evidence="3 5">4.3.2.1</ecNumber>
    </recommendedName>
    <alternativeName>
        <fullName evidence="5">Arginosuccinase</fullName>
    </alternativeName>
</protein>
<dbReference type="FunFam" id="1.20.200.10:FF:000015">
    <property type="entry name" value="argininosuccinate lyase isoform X2"/>
    <property type="match status" value="1"/>
</dbReference>
<feature type="domain" description="Argininosuccinate lyase C-terminal" evidence="7">
    <location>
        <begin position="377"/>
        <end position="439"/>
    </location>
</feature>
<accession>A0A410P4Z3</accession>
<dbReference type="SUPFAM" id="SSF48557">
    <property type="entry name" value="L-aspartase-like"/>
    <property type="match status" value="1"/>
</dbReference>
<evidence type="ECO:0000313" key="8">
    <source>
        <dbReference type="EMBL" id="QAT17190.1"/>
    </source>
</evidence>
<reference evidence="8 9" key="1">
    <citation type="submission" date="2017-01" db="EMBL/GenBank/DDBJ databases">
        <title>First insights into the biology of 'candidatus Vampirococcus archaeovorus'.</title>
        <authorList>
            <person name="Kizina J."/>
            <person name="Jordan S."/>
            <person name="Stueber K."/>
            <person name="Reinhardt R."/>
            <person name="Harder J."/>
        </authorList>
    </citation>
    <scope>NUCLEOTIDE SEQUENCE [LARGE SCALE GENOMIC DNA]</scope>
    <source>
        <strain evidence="8 9">LiM</strain>
    </source>
</reference>
<feature type="domain" description="Fumarate lyase N-terminal" evidence="6">
    <location>
        <begin position="8"/>
        <end position="308"/>
    </location>
</feature>
<dbReference type="Pfam" id="PF14698">
    <property type="entry name" value="ASL_C2"/>
    <property type="match status" value="1"/>
</dbReference>
<dbReference type="PRINTS" id="PR00149">
    <property type="entry name" value="FUMRATELYASE"/>
</dbReference>
<dbReference type="Pfam" id="PF00206">
    <property type="entry name" value="Lyase_1"/>
    <property type="match status" value="1"/>
</dbReference>
<evidence type="ECO:0000256" key="3">
    <source>
        <dbReference type="ARBA" id="ARBA00012338"/>
    </source>
</evidence>
<dbReference type="OrthoDB" id="9769623at2"/>
<dbReference type="GO" id="GO:0004056">
    <property type="term" value="F:argininosuccinate lyase activity"/>
    <property type="evidence" value="ECO:0007669"/>
    <property type="project" value="UniProtKB-UniRule"/>
</dbReference>
<comment type="subcellular location">
    <subcellularLocation>
        <location evidence="5">Cytoplasm</location>
    </subcellularLocation>
</comment>
<dbReference type="EC" id="4.3.2.1" evidence="3 5"/>
<dbReference type="EMBL" id="CP019384">
    <property type="protein sequence ID" value="QAT17190.1"/>
    <property type="molecule type" value="Genomic_DNA"/>
</dbReference>
<name>A0A410P4Z3_VELA1</name>
<evidence type="ECO:0000259" key="6">
    <source>
        <dbReference type="Pfam" id="PF00206"/>
    </source>
</evidence>
<keyword evidence="5" id="KW-0963">Cytoplasm</keyword>
<dbReference type="Gene3D" id="1.10.40.30">
    <property type="entry name" value="Fumarase/aspartase (C-terminal domain)"/>
    <property type="match status" value="1"/>
</dbReference>
<evidence type="ECO:0000256" key="5">
    <source>
        <dbReference type="HAMAP-Rule" id="MF_00006"/>
    </source>
</evidence>
<gene>
    <name evidence="5" type="primary">argH</name>
    <name evidence="8" type="ORF">BU251_05315</name>
</gene>
<dbReference type="PANTHER" id="PTHR43814:SF1">
    <property type="entry name" value="ARGININOSUCCINATE LYASE"/>
    <property type="match status" value="1"/>
</dbReference>
<dbReference type="GO" id="GO:0005829">
    <property type="term" value="C:cytosol"/>
    <property type="evidence" value="ECO:0007669"/>
    <property type="project" value="TreeGrafter"/>
</dbReference>
<dbReference type="HAMAP" id="MF_00006">
    <property type="entry name" value="Arg_succ_lyase"/>
    <property type="match status" value="1"/>
</dbReference>
<dbReference type="PROSITE" id="PS00163">
    <property type="entry name" value="FUMARATE_LYASES"/>
    <property type="match status" value="1"/>
</dbReference>
<keyword evidence="5 8" id="KW-0456">Lyase</keyword>
<dbReference type="AlphaFoldDB" id="A0A410P4Z3"/>
<dbReference type="CDD" id="cd01359">
    <property type="entry name" value="Argininosuccinate_lyase"/>
    <property type="match status" value="1"/>
</dbReference>
<proteinExistence type="inferred from homology"/>
<dbReference type="Proteomes" id="UP000287243">
    <property type="component" value="Chromosome"/>
</dbReference>
<dbReference type="InterPro" id="IPR029419">
    <property type="entry name" value="Arg_succ_lyase_C"/>
</dbReference>
<dbReference type="GO" id="GO:0042450">
    <property type="term" value="P:L-arginine biosynthetic process via ornithine"/>
    <property type="evidence" value="ECO:0007669"/>
    <property type="project" value="UniProtKB-UniRule"/>
</dbReference>
<dbReference type="PANTHER" id="PTHR43814">
    <property type="entry name" value="ARGININOSUCCINATE LYASE"/>
    <property type="match status" value="1"/>
</dbReference>
<comment type="pathway">
    <text evidence="2 5">Amino-acid biosynthesis; L-arginine biosynthesis; L-arginine from L-ornithine and carbamoyl phosphate: step 3/3.</text>
</comment>
<dbReference type="RefSeq" id="WP_128699903.1">
    <property type="nucleotide sequence ID" value="NZ_CP019384.1"/>
</dbReference>
<dbReference type="InterPro" id="IPR020557">
    <property type="entry name" value="Fumarate_lyase_CS"/>
</dbReference>
<dbReference type="InterPro" id="IPR009049">
    <property type="entry name" value="Argininosuccinate_lyase"/>
</dbReference>
<evidence type="ECO:0000256" key="4">
    <source>
        <dbReference type="ARBA" id="ARBA00022571"/>
    </source>
</evidence>
<keyword evidence="4 5" id="KW-0055">Arginine biosynthesis</keyword>
<dbReference type="InterPro" id="IPR024083">
    <property type="entry name" value="Fumarase/histidase_N"/>
</dbReference>
<dbReference type="KEGG" id="vai:BU251_05315"/>
<keyword evidence="9" id="KW-1185">Reference proteome</keyword>
<dbReference type="InterPro" id="IPR008948">
    <property type="entry name" value="L-Aspartase-like"/>
</dbReference>
<comment type="similarity">
    <text evidence="5">Belongs to the lyase 1 family. Argininosuccinate lyase subfamily.</text>
</comment>
<dbReference type="Gene3D" id="1.10.275.10">
    <property type="entry name" value="Fumarase/aspartase (N-terminal domain)"/>
    <property type="match status" value="1"/>
</dbReference>
<dbReference type="NCBIfam" id="TIGR00838">
    <property type="entry name" value="argH"/>
    <property type="match status" value="1"/>
</dbReference>
<evidence type="ECO:0000256" key="1">
    <source>
        <dbReference type="ARBA" id="ARBA00000985"/>
    </source>
</evidence>
<evidence type="ECO:0000256" key="2">
    <source>
        <dbReference type="ARBA" id="ARBA00004941"/>
    </source>
</evidence>
<keyword evidence="5" id="KW-0028">Amino-acid biosynthesis</keyword>
<comment type="catalytic activity">
    <reaction evidence="1 5">
        <text>2-(N(omega)-L-arginino)succinate = fumarate + L-arginine</text>
        <dbReference type="Rhea" id="RHEA:24020"/>
        <dbReference type="ChEBI" id="CHEBI:29806"/>
        <dbReference type="ChEBI" id="CHEBI:32682"/>
        <dbReference type="ChEBI" id="CHEBI:57472"/>
        <dbReference type="EC" id="4.3.2.1"/>
    </reaction>
</comment>
<evidence type="ECO:0000313" key="9">
    <source>
        <dbReference type="Proteomes" id="UP000287243"/>
    </source>
</evidence>
<dbReference type="Gene3D" id="1.20.200.10">
    <property type="entry name" value="Fumarase/aspartase (Central domain)"/>
    <property type="match status" value="1"/>
</dbReference>
<organism evidence="8 9">
    <name type="scientific">Velamenicoccus archaeovorus</name>
    <dbReference type="NCBI Taxonomy" id="1930593"/>
    <lineage>
        <taxon>Bacteria</taxon>
        <taxon>Pseudomonadati</taxon>
        <taxon>Candidatus Omnitrophota</taxon>
        <taxon>Candidatus Velamenicoccus</taxon>
    </lineage>
</organism>
<dbReference type="InterPro" id="IPR000362">
    <property type="entry name" value="Fumarate_lyase_fam"/>
</dbReference>
<sequence length="455" mass="50187">MAKKLWGGRFAKKTDPYFERFSSSIQTDWRLAACDLIGSFLHIHVLKGAHLLTAQEFSRLKSGISVLLSQAQNGTFPFDFESEDIHTNIQNALLKKAGPAALKLQTCRSRNDQVVFATKLYCLFAGEEIQDLLFQLQKSFLESGTLHSSLVMPGYTHLQHAQPVYFKDYLGAYAAMFARDAGRLEDCLLRLDISMGSGALAGTPIASSIYTHQIKAALTALKMPGLVQLIAPPKNSISAVSDRDFVIELLSVLAVIGMHISRLAEDLILWSTREFGFIEAGDEYCTGSSLMPQKKNPDALELLRGSAALLAGDLVSVLSLMKGLPLTYNRDMQWDKEPLFHSLELVEDGLVILSGLVPTIKVKKEAIARQADDESLCATDLADYLVLQGVPFASAHEIIGKLVRYAAQKDKKIAQMSQKELDVFSKKLVRAEVVKRLHPVFCASAKKSVRGQHYA</sequence>
<dbReference type="PRINTS" id="PR00145">
    <property type="entry name" value="ARGSUCLYASE"/>
</dbReference>
<dbReference type="UniPathway" id="UPA00068">
    <property type="reaction ID" value="UER00114"/>
</dbReference>
<evidence type="ECO:0000259" key="7">
    <source>
        <dbReference type="Pfam" id="PF14698"/>
    </source>
</evidence>